<dbReference type="Pfam" id="PF03780">
    <property type="entry name" value="Asp23"/>
    <property type="match status" value="1"/>
</dbReference>
<name>A0A1G5VPS8_9FIRM</name>
<dbReference type="GeneID" id="87755830"/>
<dbReference type="InterPro" id="IPR005531">
    <property type="entry name" value="Asp23"/>
</dbReference>
<comment type="similarity">
    <text evidence="1">Belongs to the asp23 family.</text>
</comment>
<dbReference type="PANTHER" id="PTHR34297">
    <property type="entry name" value="HYPOTHETICAL CYTOSOLIC PROTEIN-RELATED"/>
    <property type="match status" value="1"/>
</dbReference>
<keyword evidence="3" id="KW-1185">Reference proteome</keyword>
<dbReference type="AlphaFoldDB" id="A0A1G5VPS8"/>
<sequence>MEVAEITNSSGTVRIAAHVIAKIAGRIALSVPGVIGMDSDLSDTISQAIGMECTNGVHVSVNEAGASINLYILVKHGVRIPDLALTVQHKVKEEVHKETNVPVETVNIYVQGIIFDNEKAGDNVGR</sequence>
<dbReference type="STRING" id="209880.SAMN02910343_00800"/>
<accession>A0A1G5VPS8</accession>
<dbReference type="OrthoDB" id="9793465at2"/>
<dbReference type="EMBL" id="FMXA01000008">
    <property type="protein sequence ID" value="SDA47859.1"/>
    <property type="molecule type" value="Genomic_DNA"/>
</dbReference>
<reference evidence="2 3" key="1">
    <citation type="submission" date="2016-10" db="EMBL/GenBank/DDBJ databases">
        <authorList>
            <person name="de Groot N.N."/>
        </authorList>
    </citation>
    <scope>NUCLEOTIDE SEQUENCE [LARGE SCALE GENOMIC DNA]</scope>
    <source>
        <strain evidence="2 3">DSM 15230</strain>
    </source>
</reference>
<organism evidence="2 3">
    <name type="scientific">Allisonella histaminiformans</name>
    <dbReference type="NCBI Taxonomy" id="209880"/>
    <lineage>
        <taxon>Bacteria</taxon>
        <taxon>Bacillati</taxon>
        <taxon>Bacillota</taxon>
        <taxon>Negativicutes</taxon>
        <taxon>Veillonellales</taxon>
        <taxon>Veillonellaceae</taxon>
        <taxon>Allisonella</taxon>
    </lineage>
</organism>
<evidence type="ECO:0000313" key="2">
    <source>
        <dbReference type="EMBL" id="SDA47859.1"/>
    </source>
</evidence>
<dbReference type="Proteomes" id="UP000199689">
    <property type="component" value="Unassembled WGS sequence"/>
</dbReference>
<evidence type="ECO:0000313" key="3">
    <source>
        <dbReference type="Proteomes" id="UP000199689"/>
    </source>
</evidence>
<proteinExistence type="inferred from homology"/>
<protein>
    <submittedName>
        <fullName evidence="2">Uncharacterized conserved protein YloU, alkaline shock protein (Asp23) family</fullName>
    </submittedName>
</protein>
<gene>
    <name evidence="2" type="ORF">SAMN02910343_00800</name>
</gene>
<evidence type="ECO:0000256" key="1">
    <source>
        <dbReference type="ARBA" id="ARBA00005721"/>
    </source>
</evidence>
<dbReference type="PANTHER" id="PTHR34297:SF3">
    <property type="entry name" value="ALKALINE SHOCK PROTEIN 23"/>
    <property type="match status" value="1"/>
</dbReference>
<dbReference type="RefSeq" id="WP_159427837.1">
    <property type="nucleotide sequence ID" value="NZ_CALJSX010000044.1"/>
</dbReference>